<sequence length="394" mass="42135">MNALFLGMTCLLAAAAGYWVLGRGTPRPTGTWAMGALLGSFALGFASYAPLFENAVEAVVPHVARLLSNCASLAAATAVLAVSFQLNLEPAEAQRRIRLRLVLFVTSAFGMTALFTYGQMTHRSPQAYALYLLMFISYLGFAIVDFLLQAVRQSKSTRRSSVRIGLRMAAAGCAFALVYAVYKLTVLLSLGLGFHLIPDHSECSSLFAAPCVFSVTSPALAVLLICLGLTLPAVVYPVSQARRRRWEVQSFEALGSLWQDLSAAMPEIVLSSADFAEDASNDSDFLLQRRVIEISDGILALRPYRCRGVQEMAKGAFDAGTEEGAAAVEAAVVKAALAASKTGRFADEVALPSAEAASRKDLRADTEWLLLVADAYAHRVGRVADGGRPERVGA</sequence>
<evidence type="ECO:0000256" key="1">
    <source>
        <dbReference type="SAM" id="Phobius"/>
    </source>
</evidence>
<feature type="transmembrane region" description="Helical" evidence="1">
    <location>
        <begin position="32"/>
        <end position="52"/>
    </location>
</feature>
<protein>
    <recommendedName>
        <fullName evidence="2">DUF6545 domain-containing protein</fullName>
    </recommendedName>
</protein>
<feature type="transmembrane region" description="Helical" evidence="1">
    <location>
        <begin position="169"/>
        <end position="194"/>
    </location>
</feature>
<name>A0A4Q9I0X4_STRKA</name>
<evidence type="ECO:0000313" key="3">
    <source>
        <dbReference type="EMBL" id="TBO61286.1"/>
    </source>
</evidence>
<dbReference type="OrthoDB" id="3685619at2"/>
<dbReference type="EMBL" id="SIXH01000009">
    <property type="protein sequence ID" value="TBO61286.1"/>
    <property type="molecule type" value="Genomic_DNA"/>
</dbReference>
<dbReference type="NCBIfam" id="NF042915">
    <property type="entry name" value="MAB_1171c_fam"/>
    <property type="match status" value="1"/>
</dbReference>
<feature type="transmembrane region" description="Helical" evidence="1">
    <location>
        <begin position="101"/>
        <end position="120"/>
    </location>
</feature>
<accession>A0A4Q9I0X4</accession>
<dbReference type="InterPro" id="IPR046675">
    <property type="entry name" value="DUF6545"/>
</dbReference>
<feature type="domain" description="DUF6545" evidence="2">
    <location>
        <begin position="246"/>
        <end position="377"/>
    </location>
</feature>
<feature type="transmembrane region" description="Helical" evidence="1">
    <location>
        <begin position="206"/>
        <end position="236"/>
    </location>
</feature>
<dbReference type="InterPro" id="IPR050039">
    <property type="entry name" value="MAB_1171c-like"/>
</dbReference>
<evidence type="ECO:0000259" key="2">
    <source>
        <dbReference type="Pfam" id="PF20182"/>
    </source>
</evidence>
<keyword evidence="1" id="KW-1133">Transmembrane helix</keyword>
<keyword evidence="1" id="KW-0472">Membrane</keyword>
<comment type="caution">
    <text evidence="3">The sequence shown here is derived from an EMBL/GenBank/DDBJ whole genome shotgun (WGS) entry which is preliminary data.</text>
</comment>
<gene>
    <name evidence="3" type="ORF">EYS09_01975</name>
</gene>
<dbReference type="AlphaFoldDB" id="A0A4Q9I0X4"/>
<keyword evidence="4" id="KW-1185">Reference proteome</keyword>
<reference evidence="3 4" key="1">
    <citation type="submission" date="2019-02" db="EMBL/GenBank/DDBJ databases">
        <title>Draft Genome Sequence of Streptomyces sp. AM-2504, identified by 16S rRNA comparative analysis as a Streptomyces Kasugaensis strain.</title>
        <authorList>
            <person name="Napolioni V."/>
            <person name="Giuliodori A.M."/>
            <person name="Spurio R."/>
            <person name="Fabbretti A."/>
        </authorList>
    </citation>
    <scope>NUCLEOTIDE SEQUENCE [LARGE SCALE GENOMIC DNA]</scope>
    <source>
        <strain evidence="3 4">AM-2504</strain>
    </source>
</reference>
<dbReference type="RefSeq" id="WP_094791873.1">
    <property type="nucleotide sequence ID" value="NZ_NDXL01000001.1"/>
</dbReference>
<evidence type="ECO:0000313" key="4">
    <source>
        <dbReference type="Proteomes" id="UP000292452"/>
    </source>
</evidence>
<proteinExistence type="predicted"/>
<dbReference type="Proteomes" id="UP000292452">
    <property type="component" value="Unassembled WGS sequence"/>
</dbReference>
<feature type="transmembrane region" description="Helical" evidence="1">
    <location>
        <begin position="126"/>
        <end position="148"/>
    </location>
</feature>
<dbReference type="Pfam" id="PF20182">
    <property type="entry name" value="DUF6545"/>
    <property type="match status" value="1"/>
</dbReference>
<keyword evidence="1" id="KW-0812">Transmembrane</keyword>
<organism evidence="3 4">
    <name type="scientific">Streptomyces kasugaensis</name>
    <dbReference type="NCBI Taxonomy" id="1946"/>
    <lineage>
        <taxon>Bacteria</taxon>
        <taxon>Bacillati</taxon>
        <taxon>Actinomycetota</taxon>
        <taxon>Actinomycetes</taxon>
        <taxon>Kitasatosporales</taxon>
        <taxon>Streptomycetaceae</taxon>
        <taxon>Streptomyces</taxon>
    </lineage>
</organism>